<dbReference type="Proteomes" id="UP001158644">
    <property type="component" value="Unassembled WGS sequence"/>
</dbReference>
<evidence type="ECO:0000313" key="2">
    <source>
        <dbReference type="Proteomes" id="UP001158644"/>
    </source>
</evidence>
<sequence>MTVARTYFLDRTSAEQLAGLCSNRQDFHLENVEALNPTLARLKALLTESGLICEVIQAPLNPPPGVDDLLNVAAPAFGLLSGLVRAAGWATRPASDVQLRVTSAHSLSVVFANAAK</sequence>
<gene>
    <name evidence="1" type="ORF">N5C72_18635</name>
</gene>
<organism evidence="1 2">
    <name type="scientific">Achromobacter mucicolens</name>
    <dbReference type="NCBI Taxonomy" id="1389922"/>
    <lineage>
        <taxon>Bacteria</taxon>
        <taxon>Pseudomonadati</taxon>
        <taxon>Pseudomonadota</taxon>
        <taxon>Betaproteobacteria</taxon>
        <taxon>Burkholderiales</taxon>
        <taxon>Alcaligenaceae</taxon>
        <taxon>Achromobacter</taxon>
    </lineage>
</organism>
<dbReference type="AlphaFoldDB" id="A0ABD4YXS3"/>
<proteinExistence type="predicted"/>
<reference evidence="1 2" key="1">
    <citation type="submission" date="2022-09" db="EMBL/GenBank/DDBJ databases">
        <title>Intensive care unit water sources are persistently colonized with multi-drug resistant bacteria and are the site of extensive horizontal gene transfer of antibiotic resistance genes.</title>
        <authorList>
            <person name="Diorio-Toth L."/>
        </authorList>
    </citation>
    <scope>NUCLEOTIDE SEQUENCE [LARGE SCALE GENOMIC DNA]</scope>
    <source>
        <strain evidence="1 2">GD03967</strain>
    </source>
</reference>
<dbReference type="EMBL" id="JAOBZK010000027">
    <property type="protein sequence ID" value="MDH1180105.1"/>
    <property type="molecule type" value="Genomic_DNA"/>
</dbReference>
<accession>A0ABD4YXS3</accession>
<evidence type="ECO:0000313" key="1">
    <source>
        <dbReference type="EMBL" id="MDH1180105.1"/>
    </source>
</evidence>
<name>A0ABD4YXS3_9BURK</name>
<protein>
    <submittedName>
        <fullName evidence="1">Uncharacterized protein</fullName>
    </submittedName>
</protein>
<dbReference type="RefSeq" id="WP_253856193.1">
    <property type="nucleotide sequence ID" value="NZ_JAMZII010000006.1"/>
</dbReference>
<comment type="caution">
    <text evidence="1">The sequence shown here is derived from an EMBL/GenBank/DDBJ whole genome shotgun (WGS) entry which is preliminary data.</text>
</comment>